<evidence type="ECO:0000313" key="2">
    <source>
        <dbReference type="EMBL" id="GGE71954.1"/>
    </source>
</evidence>
<dbReference type="EMBL" id="BMFK01000001">
    <property type="protein sequence ID" value="GGE71954.1"/>
    <property type="molecule type" value="Genomic_DNA"/>
</dbReference>
<keyword evidence="1" id="KW-0812">Transmembrane</keyword>
<dbReference type="Pfam" id="PF11193">
    <property type="entry name" value="DUF2812"/>
    <property type="match status" value="1"/>
</dbReference>
<name>A0A917ASF6_9BACI</name>
<reference evidence="2" key="2">
    <citation type="submission" date="2020-09" db="EMBL/GenBank/DDBJ databases">
        <authorList>
            <person name="Sun Q."/>
            <person name="Zhou Y."/>
        </authorList>
    </citation>
    <scope>NUCLEOTIDE SEQUENCE</scope>
    <source>
        <strain evidence="2">CGMCC 1.12698</strain>
    </source>
</reference>
<evidence type="ECO:0000313" key="3">
    <source>
        <dbReference type="Proteomes" id="UP000605259"/>
    </source>
</evidence>
<keyword evidence="3" id="KW-1185">Reference proteome</keyword>
<reference evidence="2" key="1">
    <citation type="journal article" date="2014" name="Int. J. Syst. Evol. Microbiol.">
        <title>Complete genome sequence of Corynebacterium casei LMG S-19264T (=DSM 44701T), isolated from a smear-ripened cheese.</title>
        <authorList>
            <consortium name="US DOE Joint Genome Institute (JGI-PGF)"/>
            <person name="Walter F."/>
            <person name="Albersmeier A."/>
            <person name="Kalinowski J."/>
            <person name="Ruckert C."/>
        </authorList>
    </citation>
    <scope>NUCLEOTIDE SEQUENCE</scope>
    <source>
        <strain evidence="2">CGMCC 1.12698</strain>
    </source>
</reference>
<gene>
    <name evidence="2" type="ORF">GCM10007140_22380</name>
</gene>
<comment type="caution">
    <text evidence="2">The sequence shown here is derived from an EMBL/GenBank/DDBJ whole genome shotgun (WGS) entry which is preliminary data.</text>
</comment>
<dbReference type="RefSeq" id="WP_188388431.1">
    <property type="nucleotide sequence ID" value="NZ_BMFK01000001.1"/>
</dbReference>
<keyword evidence="1" id="KW-1133">Transmembrane helix</keyword>
<dbReference type="AlphaFoldDB" id="A0A917ASF6"/>
<protein>
    <recommendedName>
        <fullName evidence="4">DUF2812 domain-containing protein</fullName>
    </recommendedName>
</protein>
<feature type="transmembrane region" description="Helical" evidence="1">
    <location>
        <begin position="132"/>
        <end position="150"/>
    </location>
</feature>
<accession>A0A917ASF6</accession>
<sequence length="192" mass="23049">MPNKRSLRRINKKFNSFTQEEQWLQSMLDEGWVLKGYSADDIDSCQYVFAPIQQQKQRNYTYKVDYRIFSKKDEFEEYRNLFEDTGWTLLSEGIMYTKHIFYTDIQNNTRHIFSDLESYKEREKRRMSNARIDILISIISALIPFILYIIYEREFFIGGIIGILAAMGIPACITYYKHRKAYKLLLTQENTH</sequence>
<evidence type="ECO:0008006" key="4">
    <source>
        <dbReference type="Google" id="ProtNLM"/>
    </source>
</evidence>
<feature type="transmembrane region" description="Helical" evidence="1">
    <location>
        <begin position="156"/>
        <end position="176"/>
    </location>
</feature>
<keyword evidence="1" id="KW-0472">Membrane</keyword>
<dbReference type="Proteomes" id="UP000605259">
    <property type="component" value="Unassembled WGS sequence"/>
</dbReference>
<dbReference type="InterPro" id="IPR021359">
    <property type="entry name" value="DUF2812"/>
</dbReference>
<organism evidence="2 3">
    <name type="scientific">Priestia taiwanensis</name>
    <dbReference type="NCBI Taxonomy" id="1347902"/>
    <lineage>
        <taxon>Bacteria</taxon>
        <taxon>Bacillati</taxon>
        <taxon>Bacillota</taxon>
        <taxon>Bacilli</taxon>
        <taxon>Bacillales</taxon>
        <taxon>Bacillaceae</taxon>
        <taxon>Priestia</taxon>
    </lineage>
</organism>
<evidence type="ECO:0000256" key="1">
    <source>
        <dbReference type="SAM" id="Phobius"/>
    </source>
</evidence>
<proteinExistence type="predicted"/>